<dbReference type="OrthoDB" id="340433at2"/>
<keyword evidence="3" id="KW-1185">Reference proteome</keyword>
<dbReference type="RefSeq" id="WP_010049366.1">
    <property type="nucleotide sequence ID" value="NZ_CP025958.1"/>
</dbReference>
<reference evidence="2 3" key="1">
    <citation type="submission" date="2018-01" db="EMBL/GenBank/DDBJ databases">
        <title>G. obscuriglobus.</title>
        <authorList>
            <person name="Franke J."/>
            <person name="Blomberg W."/>
            <person name="Selmecki A."/>
        </authorList>
    </citation>
    <scope>NUCLEOTIDE SEQUENCE [LARGE SCALE GENOMIC DNA]</scope>
    <source>
        <strain evidence="2 3">DSM 5831</strain>
    </source>
</reference>
<dbReference type="AlphaFoldDB" id="A0A2Z3GNQ3"/>
<evidence type="ECO:0000259" key="1">
    <source>
        <dbReference type="Pfam" id="PF14096"/>
    </source>
</evidence>
<dbReference type="KEGG" id="gog:C1280_01770"/>
<organism evidence="2 3">
    <name type="scientific">Gemmata obscuriglobus</name>
    <dbReference type="NCBI Taxonomy" id="114"/>
    <lineage>
        <taxon>Bacteria</taxon>
        <taxon>Pseudomonadati</taxon>
        <taxon>Planctomycetota</taxon>
        <taxon>Planctomycetia</taxon>
        <taxon>Gemmatales</taxon>
        <taxon>Gemmataceae</taxon>
        <taxon>Gemmata</taxon>
    </lineage>
</organism>
<proteinExistence type="predicted"/>
<name>A0A2Z3GNQ3_9BACT</name>
<evidence type="ECO:0000313" key="3">
    <source>
        <dbReference type="Proteomes" id="UP000245802"/>
    </source>
</evidence>
<sequence length="123" mass="13522">MDAARLHEWVATYNWDDGLAPVWAIAEWPRTEFATALLIYWRLGGPWLEGDAAPGNAHAVRLQAVVRERLLVGFYLRGASRYDPAAEMTRVQLHQFRKAGVPEVLLLACGPEAEPGAAPDTAG</sequence>
<accession>A0A2Z3GNQ3</accession>
<feature type="domain" description="DUF4274" evidence="1">
    <location>
        <begin position="5"/>
        <end position="47"/>
    </location>
</feature>
<dbReference type="Pfam" id="PF14096">
    <property type="entry name" value="DUF4274"/>
    <property type="match status" value="1"/>
</dbReference>
<dbReference type="Proteomes" id="UP000245802">
    <property type="component" value="Chromosome"/>
</dbReference>
<gene>
    <name evidence="2" type="ORF">C1280_01770</name>
</gene>
<dbReference type="EMBL" id="CP025958">
    <property type="protein sequence ID" value="AWM35869.1"/>
    <property type="molecule type" value="Genomic_DNA"/>
</dbReference>
<evidence type="ECO:0000313" key="2">
    <source>
        <dbReference type="EMBL" id="AWM35869.1"/>
    </source>
</evidence>
<dbReference type="InterPro" id="IPR025369">
    <property type="entry name" value="DUF4274"/>
</dbReference>
<protein>
    <submittedName>
        <fullName evidence="2">DUF4274 domain-containing protein</fullName>
    </submittedName>
</protein>